<keyword evidence="1" id="KW-1133">Transmembrane helix</keyword>
<evidence type="ECO:0000256" key="1">
    <source>
        <dbReference type="SAM" id="Phobius"/>
    </source>
</evidence>
<dbReference type="AlphaFoldDB" id="A0A8D8W1P7"/>
<dbReference type="EMBL" id="HBUF01129079">
    <property type="protein sequence ID" value="CAG6643798.1"/>
    <property type="molecule type" value="Transcribed_RNA"/>
</dbReference>
<sequence length="142" mass="15918">MYLVKGKGQHLFTKESILQFLSIHSLLYYYSYHRRVASLVLPGLPFLLSSYSVGTSLPYLFIFSTSLPSFFKFGNSFLSSYSVLSVPPFLLSSNSELPLLLSSYSLLSVPPFLLSSNSVLSVPIPPFFFKYQHVGAQNGRSR</sequence>
<feature type="transmembrane region" description="Helical" evidence="1">
    <location>
        <begin position="12"/>
        <end position="30"/>
    </location>
</feature>
<feature type="transmembrane region" description="Helical" evidence="1">
    <location>
        <begin position="36"/>
        <end position="61"/>
    </location>
</feature>
<reference evidence="2" key="1">
    <citation type="submission" date="2021-05" db="EMBL/GenBank/DDBJ databases">
        <authorList>
            <person name="Alioto T."/>
            <person name="Alioto T."/>
            <person name="Gomez Garrido J."/>
        </authorList>
    </citation>
    <scope>NUCLEOTIDE SEQUENCE</scope>
</reference>
<accession>A0A8D8W1P7</accession>
<keyword evidence="1" id="KW-0812">Transmembrane</keyword>
<evidence type="ECO:0000313" key="2">
    <source>
        <dbReference type="EMBL" id="CAG6643798.1"/>
    </source>
</evidence>
<keyword evidence="1" id="KW-0472">Membrane</keyword>
<name>A0A8D8W1P7_9HEMI</name>
<proteinExistence type="predicted"/>
<organism evidence="2">
    <name type="scientific">Cacopsylla melanoneura</name>
    <dbReference type="NCBI Taxonomy" id="428564"/>
    <lineage>
        <taxon>Eukaryota</taxon>
        <taxon>Metazoa</taxon>
        <taxon>Ecdysozoa</taxon>
        <taxon>Arthropoda</taxon>
        <taxon>Hexapoda</taxon>
        <taxon>Insecta</taxon>
        <taxon>Pterygota</taxon>
        <taxon>Neoptera</taxon>
        <taxon>Paraneoptera</taxon>
        <taxon>Hemiptera</taxon>
        <taxon>Sternorrhyncha</taxon>
        <taxon>Psylloidea</taxon>
        <taxon>Psyllidae</taxon>
        <taxon>Psyllinae</taxon>
        <taxon>Cacopsylla</taxon>
    </lineage>
</organism>
<protein>
    <submittedName>
        <fullName evidence="2">Uncharacterized protein</fullName>
    </submittedName>
</protein>